<proteinExistence type="predicted"/>
<feature type="compositionally biased region" description="Low complexity" evidence="1">
    <location>
        <begin position="138"/>
        <end position="147"/>
    </location>
</feature>
<gene>
    <name evidence="2" type="ORF">A2149_02945</name>
</gene>
<sequence length="155" mass="17312">DPIVFPDVKYHNTYSDLKQRIKDDYSLIKYFIKGLDVGGTDESDFSEDGIKALESLSGASVFLIKFEELLEKEKGKKDIETTSASINKLEGVAADCIARISIGLKEARTKASEKVRKLADSQKKDYQARNSKIPRNEPCPCGSSKKYKKCCGQIH</sequence>
<evidence type="ECO:0000256" key="1">
    <source>
        <dbReference type="SAM" id="MobiDB-lite"/>
    </source>
</evidence>
<dbReference type="InterPro" id="IPR004027">
    <property type="entry name" value="SEC_C_motif"/>
</dbReference>
<dbReference type="EMBL" id="MGDF01000165">
    <property type="protein sequence ID" value="OGL43997.1"/>
    <property type="molecule type" value="Genomic_DNA"/>
</dbReference>
<accession>A0A1F7RSY1</accession>
<dbReference type="Pfam" id="PF02810">
    <property type="entry name" value="SEC-C"/>
    <property type="match status" value="1"/>
</dbReference>
<dbReference type="Proteomes" id="UP000178435">
    <property type="component" value="Unassembled WGS sequence"/>
</dbReference>
<feature type="non-terminal residue" evidence="2">
    <location>
        <position position="1"/>
    </location>
</feature>
<comment type="caution">
    <text evidence="2">The sequence shown here is derived from an EMBL/GenBank/DDBJ whole genome shotgun (WGS) entry which is preliminary data.</text>
</comment>
<name>A0A1F7RSY1_9BACT</name>
<feature type="region of interest" description="Disordered" evidence="1">
    <location>
        <begin position="119"/>
        <end position="147"/>
    </location>
</feature>
<evidence type="ECO:0008006" key="4">
    <source>
        <dbReference type="Google" id="ProtNLM"/>
    </source>
</evidence>
<organism evidence="2 3">
    <name type="scientific">Candidatus Schekmanbacteria bacterium RBG_16_38_11</name>
    <dbReference type="NCBI Taxonomy" id="1817880"/>
    <lineage>
        <taxon>Bacteria</taxon>
        <taxon>Candidatus Schekmaniibacteriota</taxon>
    </lineage>
</organism>
<dbReference type="Gene3D" id="3.10.450.50">
    <property type="match status" value="1"/>
</dbReference>
<protein>
    <recommendedName>
        <fullName evidence="4">Preprotein translocase subunit SecA</fullName>
    </recommendedName>
</protein>
<evidence type="ECO:0000313" key="3">
    <source>
        <dbReference type="Proteomes" id="UP000178435"/>
    </source>
</evidence>
<evidence type="ECO:0000313" key="2">
    <source>
        <dbReference type="EMBL" id="OGL43997.1"/>
    </source>
</evidence>
<dbReference type="SUPFAM" id="SSF103642">
    <property type="entry name" value="Sec-C motif"/>
    <property type="match status" value="1"/>
</dbReference>
<dbReference type="AlphaFoldDB" id="A0A1F7RSY1"/>
<reference evidence="2 3" key="1">
    <citation type="journal article" date="2016" name="Nat. Commun.">
        <title>Thousands of microbial genomes shed light on interconnected biogeochemical processes in an aquifer system.</title>
        <authorList>
            <person name="Anantharaman K."/>
            <person name="Brown C.T."/>
            <person name="Hug L.A."/>
            <person name="Sharon I."/>
            <person name="Castelle C.J."/>
            <person name="Probst A.J."/>
            <person name="Thomas B.C."/>
            <person name="Singh A."/>
            <person name="Wilkins M.J."/>
            <person name="Karaoz U."/>
            <person name="Brodie E.L."/>
            <person name="Williams K.H."/>
            <person name="Hubbard S.S."/>
            <person name="Banfield J.F."/>
        </authorList>
    </citation>
    <scope>NUCLEOTIDE SEQUENCE [LARGE SCALE GENOMIC DNA]</scope>
</reference>